<name>A0A5C6J0E6_9ACTN</name>
<comment type="caution">
    <text evidence="2">The sequence shown here is derived from an EMBL/GenBank/DDBJ whole genome shotgun (WGS) entry which is preliminary data.</text>
</comment>
<dbReference type="GO" id="GO:0003700">
    <property type="term" value="F:DNA-binding transcription factor activity"/>
    <property type="evidence" value="ECO:0007669"/>
    <property type="project" value="InterPro"/>
</dbReference>
<dbReference type="InterPro" id="IPR036390">
    <property type="entry name" value="WH_DNA-bd_sf"/>
</dbReference>
<dbReference type="RefSeq" id="WP_146467839.1">
    <property type="nucleotide sequence ID" value="NZ_VOGW01000168.1"/>
</dbReference>
<keyword evidence="3" id="KW-1185">Reference proteome</keyword>
<dbReference type="InterPro" id="IPR039422">
    <property type="entry name" value="MarR/SlyA-like"/>
</dbReference>
<evidence type="ECO:0000259" key="1">
    <source>
        <dbReference type="PROSITE" id="PS50995"/>
    </source>
</evidence>
<dbReference type="PRINTS" id="PR00598">
    <property type="entry name" value="HTHMARR"/>
</dbReference>
<gene>
    <name evidence="2" type="ORF">FRZ03_27605</name>
</gene>
<dbReference type="SMART" id="SM00347">
    <property type="entry name" value="HTH_MARR"/>
    <property type="match status" value="1"/>
</dbReference>
<dbReference type="PROSITE" id="PS50995">
    <property type="entry name" value="HTH_MARR_2"/>
    <property type="match status" value="1"/>
</dbReference>
<evidence type="ECO:0000313" key="3">
    <source>
        <dbReference type="Proteomes" id="UP000320481"/>
    </source>
</evidence>
<dbReference type="PANTHER" id="PTHR33164">
    <property type="entry name" value="TRANSCRIPTIONAL REGULATOR, MARR FAMILY"/>
    <property type="match status" value="1"/>
</dbReference>
<protein>
    <submittedName>
        <fullName evidence="2">MarR family transcriptional regulator</fullName>
    </submittedName>
</protein>
<accession>A0A5C6J0E6</accession>
<dbReference type="SUPFAM" id="SSF46785">
    <property type="entry name" value="Winged helix' DNA-binding domain"/>
    <property type="match status" value="1"/>
</dbReference>
<dbReference type="EMBL" id="VOGW01000168">
    <property type="protein sequence ID" value="TWV34938.1"/>
    <property type="molecule type" value="Genomic_DNA"/>
</dbReference>
<reference evidence="2" key="1">
    <citation type="journal article" date="2019" name="Microbiol. Resour. Announc.">
        <title>Draft Genomic Sequences of Streptomyces misionensis and Streptomyces albidoflavus, bacteria applied for phytopathogen biocontrol.</title>
        <authorList>
            <person name="Pylro V."/>
            <person name="Dias A."/>
            <person name="Andreote F."/>
            <person name="Varani A."/>
            <person name="Andreote C."/>
            <person name="Bernardo E."/>
            <person name="Martins T."/>
        </authorList>
    </citation>
    <scope>NUCLEOTIDE SEQUENCE [LARGE SCALE GENOMIC DNA]</scope>
    <source>
        <strain evidence="2">66</strain>
    </source>
</reference>
<dbReference type="Gene3D" id="1.10.10.10">
    <property type="entry name" value="Winged helix-like DNA-binding domain superfamily/Winged helix DNA-binding domain"/>
    <property type="match status" value="1"/>
</dbReference>
<sequence length="142" mass="15611">MAISPPSDRLPSSEVCSLVNALAQAIDRHTRQVSDTFGLTSAQAIALRELPEPRTLRELARRMHCEASNATFVADRLEALGLLERRAHPTDRRAKLLHLTPAGASLRKRVVKRLGTDSPVSRLSDDEQATLTALLRRAVAEN</sequence>
<dbReference type="InterPro" id="IPR000835">
    <property type="entry name" value="HTH_MarR-typ"/>
</dbReference>
<dbReference type="PANTHER" id="PTHR33164:SF99">
    <property type="entry name" value="MARR FAMILY REGULATORY PROTEIN"/>
    <property type="match status" value="1"/>
</dbReference>
<dbReference type="Pfam" id="PF01047">
    <property type="entry name" value="MarR"/>
    <property type="match status" value="1"/>
</dbReference>
<dbReference type="InterPro" id="IPR036388">
    <property type="entry name" value="WH-like_DNA-bd_sf"/>
</dbReference>
<dbReference type="Proteomes" id="UP000320481">
    <property type="component" value="Unassembled WGS sequence"/>
</dbReference>
<organism evidence="2 3">
    <name type="scientific">Streptomyces misionensis</name>
    <dbReference type="NCBI Taxonomy" id="67331"/>
    <lineage>
        <taxon>Bacteria</taxon>
        <taxon>Bacillati</taxon>
        <taxon>Actinomycetota</taxon>
        <taxon>Actinomycetes</taxon>
        <taxon>Kitasatosporales</taxon>
        <taxon>Streptomycetaceae</taxon>
        <taxon>Streptomyces</taxon>
    </lineage>
</organism>
<dbReference type="AlphaFoldDB" id="A0A5C6J0E6"/>
<dbReference type="GO" id="GO:0006950">
    <property type="term" value="P:response to stress"/>
    <property type="evidence" value="ECO:0007669"/>
    <property type="project" value="TreeGrafter"/>
</dbReference>
<evidence type="ECO:0000313" key="2">
    <source>
        <dbReference type="EMBL" id="TWV34938.1"/>
    </source>
</evidence>
<feature type="domain" description="HTH marR-type" evidence="1">
    <location>
        <begin position="12"/>
        <end position="140"/>
    </location>
</feature>
<proteinExistence type="predicted"/>